<sequence precursor="true">MRGALIRLEIDSALPSVLGGLAVLKHRGINNERSGRGHESCNTGLVASSTTKVVTCCSRDAKSFFIEELRYRHLSFGEASVLTPGEPIIDAVVGMIAFKRFFSNCLAVLKINGNSSGVADFHLARFPHKSIGALSCETNVFSYLHPLC</sequence>
<dbReference type="AlphaFoldDB" id="A0A5C6D589"/>
<evidence type="ECO:0000313" key="1">
    <source>
        <dbReference type="EMBL" id="TWU30847.1"/>
    </source>
</evidence>
<dbReference type="EMBL" id="SJPV01000020">
    <property type="protein sequence ID" value="TWU30847.1"/>
    <property type="molecule type" value="Genomic_DNA"/>
</dbReference>
<gene>
    <name evidence="1" type="ORF">Poly41_65410</name>
</gene>
<protein>
    <submittedName>
        <fullName evidence="1">Uncharacterized protein</fullName>
    </submittedName>
</protein>
<name>A0A5C6D589_9BACT</name>
<keyword evidence="2" id="KW-1185">Reference proteome</keyword>
<dbReference type="Proteomes" id="UP000319143">
    <property type="component" value="Unassembled WGS sequence"/>
</dbReference>
<organism evidence="1 2">
    <name type="scientific">Novipirellula artificiosorum</name>
    <dbReference type="NCBI Taxonomy" id="2528016"/>
    <lineage>
        <taxon>Bacteria</taxon>
        <taxon>Pseudomonadati</taxon>
        <taxon>Planctomycetota</taxon>
        <taxon>Planctomycetia</taxon>
        <taxon>Pirellulales</taxon>
        <taxon>Pirellulaceae</taxon>
        <taxon>Novipirellula</taxon>
    </lineage>
</organism>
<reference evidence="1 2" key="1">
    <citation type="submission" date="2019-02" db="EMBL/GenBank/DDBJ databases">
        <title>Deep-cultivation of Planctomycetes and their phenomic and genomic characterization uncovers novel biology.</title>
        <authorList>
            <person name="Wiegand S."/>
            <person name="Jogler M."/>
            <person name="Boedeker C."/>
            <person name="Pinto D."/>
            <person name="Vollmers J."/>
            <person name="Rivas-Marin E."/>
            <person name="Kohn T."/>
            <person name="Peeters S.H."/>
            <person name="Heuer A."/>
            <person name="Rast P."/>
            <person name="Oberbeckmann S."/>
            <person name="Bunk B."/>
            <person name="Jeske O."/>
            <person name="Meyerdierks A."/>
            <person name="Storesund J.E."/>
            <person name="Kallscheuer N."/>
            <person name="Luecker S."/>
            <person name="Lage O.M."/>
            <person name="Pohl T."/>
            <person name="Merkel B.J."/>
            <person name="Hornburger P."/>
            <person name="Mueller R.-W."/>
            <person name="Bruemmer F."/>
            <person name="Labrenz M."/>
            <person name="Spormann A.M."/>
            <person name="Op Den Camp H."/>
            <person name="Overmann J."/>
            <person name="Amann R."/>
            <person name="Jetten M.S.M."/>
            <person name="Mascher T."/>
            <person name="Medema M.H."/>
            <person name="Devos D.P."/>
            <person name="Kaster A.-K."/>
            <person name="Ovreas L."/>
            <person name="Rohde M."/>
            <person name="Galperin M.Y."/>
            <person name="Jogler C."/>
        </authorList>
    </citation>
    <scope>NUCLEOTIDE SEQUENCE [LARGE SCALE GENOMIC DNA]</scope>
    <source>
        <strain evidence="1 2">Poly41</strain>
    </source>
</reference>
<proteinExistence type="predicted"/>
<comment type="caution">
    <text evidence="1">The sequence shown here is derived from an EMBL/GenBank/DDBJ whole genome shotgun (WGS) entry which is preliminary data.</text>
</comment>
<accession>A0A5C6D589</accession>
<evidence type="ECO:0000313" key="2">
    <source>
        <dbReference type="Proteomes" id="UP000319143"/>
    </source>
</evidence>